<name>A0A364V8K6_9CORY</name>
<dbReference type="GO" id="GO:0009264">
    <property type="term" value="P:deoxyribonucleotide catabolic process"/>
    <property type="evidence" value="ECO:0007669"/>
    <property type="project" value="InterPro"/>
</dbReference>
<reference evidence="3 4" key="1">
    <citation type="journal article" date="2018" name="Syst. Appl. Microbiol.">
        <title>Corynebacterium heidelbergense sp. nov., isolated from the preen glands of Egyptian geese (Alopochen aegyptiacus).</title>
        <authorList>
            <person name="Braun M.S."/>
            <person name="Wang E."/>
            <person name="Zimmermann S."/>
            <person name="Wink M."/>
        </authorList>
    </citation>
    <scope>NUCLEOTIDE SEQUENCE [LARGE SCALE GENOMIC DNA]</scope>
    <source>
        <strain evidence="3 4">647</strain>
    </source>
</reference>
<comment type="caution">
    <text evidence="3">The sequence shown here is derived from an EMBL/GenBank/DDBJ whole genome shotgun (WGS) entry which is preliminary data.</text>
</comment>
<dbReference type="PANTHER" id="PTHR10889">
    <property type="entry name" value="DEOXYRIBOSE-PHOSPHATE ALDOLASE"/>
    <property type="match status" value="1"/>
</dbReference>
<sequence length="292" mass="28653">MSGAHPAADIDPARVDLMALSAGLGPAGVGEVVRLAATHGCGGIGVWPSLVPAVVAAVAAAGGSDGVGTPPTCAPVIGLPFGRNHSLLKATEARFAVEQGADRVEVVADWAAVAAGDTNAVLSEILTLREAVPPPVELALVLPARAVLEAVDADEEGSPEPGGMGQDGRLAQVCAKFAAACARGGVSEVVWWEGDLDAPRGLGPMEAQHAAEAALTAVSAMAGQLAQMGRAPYRGAIPQPGATSVGIKVTGDLRSVGEAGRLLAAGATRLGVANPAALLAGPGPEPGSPAGP</sequence>
<evidence type="ECO:0000313" key="3">
    <source>
        <dbReference type="EMBL" id="RAV32948.1"/>
    </source>
</evidence>
<keyword evidence="1" id="KW-0963">Cytoplasm</keyword>
<evidence type="ECO:0000313" key="4">
    <source>
        <dbReference type="Proteomes" id="UP000251577"/>
    </source>
</evidence>
<dbReference type="PANTHER" id="PTHR10889:SF1">
    <property type="entry name" value="DEOXYRIBOSE-PHOSPHATE ALDOLASE"/>
    <property type="match status" value="1"/>
</dbReference>
<dbReference type="GO" id="GO:0016052">
    <property type="term" value="P:carbohydrate catabolic process"/>
    <property type="evidence" value="ECO:0007669"/>
    <property type="project" value="TreeGrafter"/>
</dbReference>
<evidence type="ECO:0000256" key="1">
    <source>
        <dbReference type="ARBA" id="ARBA00022490"/>
    </source>
</evidence>
<dbReference type="InterPro" id="IPR011343">
    <property type="entry name" value="DeoC"/>
</dbReference>
<dbReference type="SUPFAM" id="SSF51569">
    <property type="entry name" value="Aldolase"/>
    <property type="match status" value="1"/>
</dbReference>
<dbReference type="SMART" id="SM01133">
    <property type="entry name" value="DeoC"/>
    <property type="match status" value="1"/>
</dbReference>
<dbReference type="InterPro" id="IPR013785">
    <property type="entry name" value="Aldolase_TIM"/>
</dbReference>
<dbReference type="GO" id="GO:0005737">
    <property type="term" value="C:cytoplasm"/>
    <property type="evidence" value="ECO:0007669"/>
    <property type="project" value="InterPro"/>
</dbReference>
<accession>A0A364V8K6</accession>
<organism evidence="3 4">
    <name type="scientific">Corynebacterium heidelbergense</name>
    <dbReference type="NCBI Taxonomy" id="2055947"/>
    <lineage>
        <taxon>Bacteria</taxon>
        <taxon>Bacillati</taxon>
        <taxon>Actinomycetota</taxon>
        <taxon>Actinomycetes</taxon>
        <taxon>Mycobacteriales</taxon>
        <taxon>Corynebacteriaceae</taxon>
        <taxon>Corynebacterium</taxon>
    </lineage>
</organism>
<keyword evidence="4" id="KW-1185">Reference proteome</keyword>
<dbReference type="AlphaFoldDB" id="A0A364V8K6"/>
<dbReference type="EMBL" id="QHCV01000006">
    <property type="protein sequence ID" value="RAV32948.1"/>
    <property type="molecule type" value="Genomic_DNA"/>
</dbReference>
<dbReference type="GO" id="GO:0004139">
    <property type="term" value="F:deoxyribose-phosphate aldolase activity"/>
    <property type="evidence" value="ECO:0007669"/>
    <property type="project" value="InterPro"/>
</dbReference>
<dbReference type="InterPro" id="IPR002915">
    <property type="entry name" value="DeoC/FbaB/LacD_aldolase"/>
</dbReference>
<proteinExistence type="predicted"/>
<dbReference type="Gene3D" id="3.20.20.70">
    <property type="entry name" value="Aldolase class I"/>
    <property type="match status" value="1"/>
</dbReference>
<dbReference type="Proteomes" id="UP000251577">
    <property type="component" value="Unassembled WGS sequence"/>
</dbReference>
<gene>
    <name evidence="3" type="ORF">DLJ54_01060</name>
</gene>
<dbReference type="RefSeq" id="WP_113630027.1">
    <property type="nucleotide sequence ID" value="NZ_QHCV01000006.1"/>
</dbReference>
<protein>
    <submittedName>
        <fullName evidence="3">Uncharacterized protein</fullName>
    </submittedName>
</protein>
<keyword evidence="2" id="KW-0704">Schiff base</keyword>
<evidence type="ECO:0000256" key="2">
    <source>
        <dbReference type="ARBA" id="ARBA00023270"/>
    </source>
</evidence>